<sequence length="89" mass="10632">MSFILIVFPTIIVRGVKYDAYSYPSQNVIDRLYIKEHRENFFFKKDLLEWLAEVHKYIDHENLDDSVDVGRIVEHALVIERTFSEIDDL</sequence>
<proteinExistence type="predicted"/>
<keyword evidence="1" id="KW-0732">Signal</keyword>
<protein>
    <submittedName>
        <fullName evidence="2">Uncharacterized protein</fullName>
    </submittedName>
</protein>
<organism evidence="2 3">
    <name type="scientific">Hypsizygus marmoreus</name>
    <name type="common">White beech mushroom</name>
    <name type="synonym">Agaricus marmoreus</name>
    <dbReference type="NCBI Taxonomy" id="39966"/>
    <lineage>
        <taxon>Eukaryota</taxon>
        <taxon>Fungi</taxon>
        <taxon>Dikarya</taxon>
        <taxon>Basidiomycota</taxon>
        <taxon>Agaricomycotina</taxon>
        <taxon>Agaricomycetes</taxon>
        <taxon>Agaricomycetidae</taxon>
        <taxon>Agaricales</taxon>
        <taxon>Tricholomatineae</taxon>
        <taxon>Lyophyllaceae</taxon>
        <taxon>Hypsizygus</taxon>
    </lineage>
</organism>
<gene>
    <name evidence="2" type="ORF">Hypma_005097</name>
</gene>
<comment type="caution">
    <text evidence="2">The sequence shown here is derived from an EMBL/GenBank/DDBJ whole genome shotgun (WGS) entry which is preliminary data.</text>
</comment>
<feature type="signal peptide" evidence="1">
    <location>
        <begin position="1"/>
        <end position="15"/>
    </location>
</feature>
<dbReference type="Proteomes" id="UP000076154">
    <property type="component" value="Unassembled WGS sequence"/>
</dbReference>
<feature type="chain" id="PRO_5016694831" evidence="1">
    <location>
        <begin position="16"/>
        <end position="89"/>
    </location>
</feature>
<evidence type="ECO:0000256" key="1">
    <source>
        <dbReference type="SAM" id="SignalP"/>
    </source>
</evidence>
<evidence type="ECO:0000313" key="3">
    <source>
        <dbReference type="Proteomes" id="UP000076154"/>
    </source>
</evidence>
<keyword evidence="3" id="KW-1185">Reference proteome</keyword>
<name>A0A369K391_HYPMA</name>
<dbReference type="AlphaFoldDB" id="A0A369K391"/>
<evidence type="ECO:0000313" key="2">
    <source>
        <dbReference type="EMBL" id="RDB27095.1"/>
    </source>
</evidence>
<accession>A0A369K391</accession>
<dbReference type="InParanoid" id="A0A369K391"/>
<reference evidence="2" key="1">
    <citation type="submission" date="2018-04" db="EMBL/GenBank/DDBJ databases">
        <title>Whole genome sequencing of Hypsizygus marmoreus.</title>
        <authorList>
            <person name="Choi I.-G."/>
            <person name="Min B."/>
            <person name="Kim J.-G."/>
            <person name="Kim S."/>
            <person name="Oh Y.-L."/>
            <person name="Kong W.-S."/>
            <person name="Park H."/>
            <person name="Jeong J."/>
            <person name="Song E.-S."/>
        </authorList>
    </citation>
    <scope>NUCLEOTIDE SEQUENCE [LARGE SCALE GENOMIC DNA]</scope>
    <source>
        <strain evidence="2">51987-8</strain>
    </source>
</reference>
<dbReference type="EMBL" id="LUEZ02000021">
    <property type="protein sequence ID" value="RDB27095.1"/>
    <property type="molecule type" value="Genomic_DNA"/>
</dbReference>